<dbReference type="InterPro" id="IPR029064">
    <property type="entry name" value="Ribosomal_eL30-like_sf"/>
</dbReference>
<evidence type="ECO:0000313" key="4">
    <source>
        <dbReference type="Proteomes" id="UP000032141"/>
    </source>
</evidence>
<name>A0A0D3DMS7_BRAOL</name>
<dbReference type="PRINTS" id="PR00882">
    <property type="entry name" value="RIBOSOMALL7A"/>
</dbReference>
<dbReference type="InterPro" id="IPR001921">
    <property type="entry name" value="Ribosomal_eL8_euk"/>
</dbReference>
<proteinExistence type="predicted"/>
<dbReference type="Gramene" id="Bo8g050500.1">
    <property type="protein sequence ID" value="Bo8g050500.1"/>
    <property type="gene ID" value="Bo8g050500"/>
</dbReference>
<evidence type="ECO:0000256" key="2">
    <source>
        <dbReference type="SAM" id="Phobius"/>
    </source>
</evidence>
<organism evidence="3 4">
    <name type="scientific">Brassica oleracea var. oleracea</name>
    <dbReference type="NCBI Taxonomy" id="109376"/>
    <lineage>
        <taxon>Eukaryota</taxon>
        <taxon>Viridiplantae</taxon>
        <taxon>Streptophyta</taxon>
        <taxon>Embryophyta</taxon>
        <taxon>Tracheophyta</taxon>
        <taxon>Spermatophyta</taxon>
        <taxon>Magnoliopsida</taxon>
        <taxon>eudicotyledons</taxon>
        <taxon>Gunneridae</taxon>
        <taxon>Pentapetalae</taxon>
        <taxon>rosids</taxon>
        <taxon>malvids</taxon>
        <taxon>Brassicales</taxon>
        <taxon>Brassicaceae</taxon>
        <taxon>Brassiceae</taxon>
        <taxon>Brassica</taxon>
    </lineage>
</organism>
<evidence type="ECO:0000256" key="1">
    <source>
        <dbReference type="SAM" id="MobiDB-lite"/>
    </source>
</evidence>
<reference evidence="3 4" key="1">
    <citation type="journal article" date="2014" name="Genome Biol.">
        <title>Transcriptome and methylome profiling reveals relics of genome dominance in the mesopolyploid Brassica oleracea.</title>
        <authorList>
            <person name="Parkin I.A."/>
            <person name="Koh C."/>
            <person name="Tang H."/>
            <person name="Robinson S.J."/>
            <person name="Kagale S."/>
            <person name="Clarke W.E."/>
            <person name="Town C.D."/>
            <person name="Nixon J."/>
            <person name="Krishnakumar V."/>
            <person name="Bidwell S.L."/>
            <person name="Denoeud F."/>
            <person name="Belcram H."/>
            <person name="Links M.G."/>
            <person name="Just J."/>
            <person name="Clarke C."/>
            <person name="Bender T."/>
            <person name="Huebert T."/>
            <person name="Mason A.S."/>
            <person name="Pires J.C."/>
            <person name="Barker G."/>
            <person name="Moore J."/>
            <person name="Walley P.G."/>
            <person name="Manoli S."/>
            <person name="Batley J."/>
            <person name="Edwards D."/>
            <person name="Nelson M.N."/>
            <person name="Wang X."/>
            <person name="Paterson A.H."/>
            <person name="King G."/>
            <person name="Bancroft I."/>
            <person name="Chalhoub B."/>
            <person name="Sharpe A.G."/>
        </authorList>
    </citation>
    <scope>NUCLEOTIDE SEQUENCE</scope>
    <source>
        <strain evidence="3 4">cv. TO1000</strain>
    </source>
</reference>
<dbReference type="AlphaFoldDB" id="A0A0D3DMS7"/>
<keyword evidence="2" id="KW-0812">Transmembrane</keyword>
<dbReference type="eggNOG" id="KOG0017">
    <property type="taxonomic scope" value="Eukaryota"/>
</dbReference>
<feature type="compositionally biased region" description="Polar residues" evidence="1">
    <location>
        <begin position="308"/>
        <end position="325"/>
    </location>
</feature>
<feature type="region of interest" description="Disordered" evidence="1">
    <location>
        <begin position="306"/>
        <end position="325"/>
    </location>
</feature>
<dbReference type="eggNOG" id="KOG3166">
    <property type="taxonomic scope" value="Eukaryota"/>
</dbReference>
<protein>
    <recommendedName>
        <fullName evidence="5">60S ribosomal protein L7a</fullName>
    </recommendedName>
</protein>
<dbReference type="Gene3D" id="3.30.1330.30">
    <property type="match status" value="1"/>
</dbReference>
<feature type="transmembrane region" description="Helical" evidence="2">
    <location>
        <begin position="466"/>
        <end position="490"/>
    </location>
</feature>
<dbReference type="EnsemblPlants" id="Bo8g050500.1">
    <property type="protein sequence ID" value="Bo8g050500.1"/>
    <property type="gene ID" value="Bo8g050500"/>
</dbReference>
<reference evidence="3" key="2">
    <citation type="submission" date="2015-03" db="UniProtKB">
        <authorList>
            <consortium name="EnsemblPlants"/>
        </authorList>
    </citation>
    <scope>IDENTIFICATION</scope>
</reference>
<keyword evidence="2" id="KW-1133">Transmembrane helix</keyword>
<dbReference type="HOGENOM" id="CLU_515457_0_0_1"/>
<feature type="region of interest" description="Disordered" evidence="1">
    <location>
        <begin position="62"/>
        <end position="107"/>
    </location>
</feature>
<evidence type="ECO:0000313" key="3">
    <source>
        <dbReference type="EnsemblPlants" id="Bo8g050500.1"/>
    </source>
</evidence>
<evidence type="ECO:0008006" key="5">
    <source>
        <dbReference type="Google" id="ProtNLM"/>
    </source>
</evidence>
<feature type="compositionally biased region" description="Basic and acidic residues" evidence="1">
    <location>
        <begin position="372"/>
        <end position="387"/>
    </location>
</feature>
<dbReference type="Proteomes" id="UP000032141">
    <property type="component" value="Chromosome C8"/>
</dbReference>
<feature type="compositionally biased region" description="Polar residues" evidence="1">
    <location>
        <begin position="72"/>
        <end position="87"/>
    </location>
</feature>
<feature type="compositionally biased region" description="Basic and acidic residues" evidence="1">
    <location>
        <begin position="399"/>
        <end position="415"/>
    </location>
</feature>
<keyword evidence="2" id="KW-0472">Membrane</keyword>
<feature type="region of interest" description="Disordered" evidence="1">
    <location>
        <begin position="370"/>
        <end position="415"/>
    </location>
</feature>
<keyword evidence="4" id="KW-1185">Reference proteome</keyword>
<feature type="compositionally biased region" description="Polar residues" evidence="1">
    <location>
        <begin position="388"/>
        <end position="398"/>
    </location>
</feature>
<dbReference type="STRING" id="109376.A0A0D3DMS7"/>
<accession>A0A0D3DMS7</accession>
<sequence>APKKGVKVATKKKPEKVTNHLFERRPKQFGVGGALPPKIYLTGYIKWPKSIHLQRQKRILKQRLKVPPELNQPRTTDPGQRNNQRPTHQMGELDRPKPSNSPNGRVGPTEAVQLAKWASWTDRSRPTRPFGELDQTCCLHPILVAPSSVIGRTDSCFASIGVTIGTLQLGNRKELVLSKEIQISRIKRQRLNNQQTRDDNAVDENVENTPAANVTAVNFNTAVFEEQEPGPSFRAEQPESAEEDSILQLLRTGPAMHRGKPPGKTLTKSLLRQCGKTWEIFPLSWKTKRKEKSDASMEDETHGAHNYAINSGSEQGQTMGNTWTRNPNYDENAFCDFHQARGHSTVNCKVLGARLAAKMLAGELAKVSSVKDLVRDSDSPPRNDKAPQTENSFQGNQSGEKRGKRQDEKGNDNSRRRVNMIIGGLQYCSDTLKSLNPSISITFLLNSLILTEALQSLRHSMETNTFTVIGLSAAAILVAIAIIMLCANFNNKYDKYRKKRGCGIMGSKSQAKTKAKERLLAKEAAQRMN</sequence>